<dbReference type="AlphaFoldDB" id="A0A6M8FN41"/>
<reference evidence="4" key="1">
    <citation type="submission" date="2020-07" db="EMBL/GenBank/DDBJ databases">
        <title>Nitrate ammonifying Pseudomonas campi sp. nov. isolated from German agricultural grassland.</title>
        <authorList>
            <person name="Timsy T."/>
            <person name="Ulrich A."/>
            <person name="Spanner T."/>
            <person name="Foesel B."/>
            <person name="Kolb S."/>
            <person name="Horn M.A."/>
            <person name="Behrendt U."/>
        </authorList>
    </citation>
    <scope>NUCLEOTIDE SEQUENCE</scope>
    <source>
        <strain evidence="4">S1-A32-2</strain>
    </source>
</reference>
<dbReference type="InterPro" id="IPR046531">
    <property type="entry name" value="DUF6596"/>
</dbReference>
<dbReference type="Gene3D" id="1.10.10.10">
    <property type="entry name" value="Winged helix-like DNA-binding domain superfamily/Winged helix DNA-binding domain"/>
    <property type="match status" value="1"/>
</dbReference>
<evidence type="ECO:0000313" key="5">
    <source>
        <dbReference type="Proteomes" id="UP000501379"/>
    </source>
</evidence>
<feature type="domain" description="RNA polymerase sigma factor 70 region 4 type 2" evidence="2">
    <location>
        <begin position="113"/>
        <end position="163"/>
    </location>
</feature>
<dbReference type="GO" id="GO:0016987">
    <property type="term" value="F:sigma factor activity"/>
    <property type="evidence" value="ECO:0007669"/>
    <property type="project" value="InterPro"/>
</dbReference>
<sequence length="412" mass="45897">MDLDSKQLELHLERLYREESRRVLATLIRLLGDFDLAEEALHEAFRAALEQWPSQGVPANPRAWLVSAGRFKAIDQLRRQARFQALEDSPEPLAEGEVWDGEHLEDDRLRLVFTCCHPALAFEAQVALTLREVCDLTTEEIARAFLATPSTIAQRIVRAKNKIRDARIPYEVPGRNELAERLQAVLQVVYLVFNEGYFASSGAELTRQHLSAEAIRLGRLLLELLPEAEVQGLLALMLLHESRRAARTSAAGEPILLEEQDRSLWDKVLIAEGEALVLAALQSRRFGPYSLQAAIAAVHAEAASMDATDWVQIVGLYDVLLRATPSPVIELNRAVALAMRDGPAAGLQLIEALLARGELADYHLAHAACADLNRRLGHWAAARAAYQRALQLSQQGADRQFLERRLAELPTM</sequence>
<dbReference type="Pfam" id="PF08281">
    <property type="entry name" value="Sigma70_r4_2"/>
    <property type="match status" value="1"/>
</dbReference>
<dbReference type="InterPro" id="IPR013324">
    <property type="entry name" value="RNA_pol_sigma_r3/r4-like"/>
</dbReference>
<gene>
    <name evidence="4" type="ORF">HNE05_01340</name>
</gene>
<evidence type="ECO:0000259" key="2">
    <source>
        <dbReference type="Pfam" id="PF08281"/>
    </source>
</evidence>
<name>A0A6M8FN41_9GAMM</name>
<dbReference type="InterPro" id="IPR013249">
    <property type="entry name" value="RNA_pol_sigma70_r4_t2"/>
</dbReference>
<dbReference type="PANTHER" id="PTHR47756">
    <property type="entry name" value="BLL6612 PROTEIN-RELATED"/>
    <property type="match status" value="1"/>
</dbReference>
<dbReference type="InterPro" id="IPR013325">
    <property type="entry name" value="RNA_pol_sigma_r2"/>
</dbReference>
<dbReference type="PANTHER" id="PTHR47756:SF2">
    <property type="entry name" value="BLL6612 PROTEIN"/>
    <property type="match status" value="1"/>
</dbReference>
<dbReference type="SUPFAM" id="SSF88946">
    <property type="entry name" value="Sigma2 domain of RNA polymerase sigma factors"/>
    <property type="match status" value="1"/>
</dbReference>
<dbReference type="SUPFAM" id="SSF88659">
    <property type="entry name" value="Sigma3 and sigma4 domains of RNA polymerase sigma factors"/>
    <property type="match status" value="1"/>
</dbReference>
<keyword evidence="5" id="KW-1185">Reference proteome</keyword>
<dbReference type="Gene3D" id="1.10.1740.10">
    <property type="match status" value="1"/>
</dbReference>
<dbReference type="RefSeq" id="WP_173203478.1">
    <property type="nucleotide sequence ID" value="NZ_CP053697.2"/>
</dbReference>
<dbReference type="Pfam" id="PF04542">
    <property type="entry name" value="Sigma70_r2"/>
    <property type="match status" value="1"/>
</dbReference>
<feature type="domain" description="RNA polymerase sigma-70 region 2" evidence="1">
    <location>
        <begin position="15"/>
        <end position="82"/>
    </location>
</feature>
<dbReference type="Proteomes" id="UP000501379">
    <property type="component" value="Chromosome"/>
</dbReference>
<evidence type="ECO:0000259" key="3">
    <source>
        <dbReference type="Pfam" id="PF20239"/>
    </source>
</evidence>
<dbReference type="GO" id="GO:0006352">
    <property type="term" value="P:DNA-templated transcription initiation"/>
    <property type="evidence" value="ECO:0007669"/>
    <property type="project" value="InterPro"/>
</dbReference>
<dbReference type="EMBL" id="CP053697">
    <property type="protein sequence ID" value="QKE62068.1"/>
    <property type="molecule type" value="Genomic_DNA"/>
</dbReference>
<proteinExistence type="predicted"/>
<dbReference type="GO" id="GO:0003677">
    <property type="term" value="F:DNA binding"/>
    <property type="evidence" value="ECO:0007669"/>
    <property type="project" value="InterPro"/>
</dbReference>
<organism evidence="4 5">
    <name type="scientific">Aquipseudomonas campi</name>
    <dbReference type="NCBI Taxonomy" id="2731681"/>
    <lineage>
        <taxon>Bacteria</taxon>
        <taxon>Pseudomonadati</taxon>
        <taxon>Pseudomonadota</taxon>
        <taxon>Gammaproteobacteria</taxon>
        <taxon>Pseudomonadales</taxon>
        <taxon>Pseudomonadaceae</taxon>
        <taxon>Aquipseudomonas</taxon>
    </lineage>
</organism>
<dbReference type="KEGG" id="pcam:HNE05_01340"/>
<evidence type="ECO:0000313" key="4">
    <source>
        <dbReference type="EMBL" id="QKE62068.1"/>
    </source>
</evidence>
<dbReference type="Pfam" id="PF20239">
    <property type="entry name" value="DUF6596"/>
    <property type="match status" value="1"/>
</dbReference>
<protein>
    <submittedName>
        <fullName evidence="4">RNA polymerase sigma factor</fullName>
    </submittedName>
</protein>
<evidence type="ECO:0000259" key="1">
    <source>
        <dbReference type="Pfam" id="PF04542"/>
    </source>
</evidence>
<dbReference type="InterPro" id="IPR007627">
    <property type="entry name" value="RNA_pol_sigma70_r2"/>
</dbReference>
<dbReference type="InterPro" id="IPR036388">
    <property type="entry name" value="WH-like_DNA-bd_sf"/>
</dbReference>
<feature type="domain" description="DUF6596" evidence="3">
    <location>
        <begin position="181"/>
        <end position="280"/>
    </location>
</feature>
<accession>A0A6M8FN41</accession>